<dbReference type="VEuPathDB" id="AmoebaDB:KM1_030700"/>
<accession>A0A5K1UMC1</accession>
<comment type="subcellular location">
    <subcellularLocation>
        <location evidence="1">Nucleus</location>
        <location evidence="1">Nucleolus</location>
    </subcellularLocation>
</comment>
<evidence type="ECO:0000313" key="10">
    <source>
        <dbReference type="Proteomes" id="UP000078387"/>
    </source>
</evidence>
<evidence type="ECO:0000256" key="2">
    <source>
        <dbReference type="ARBA" id="ARBA00009087"/>
    </source>
</evidence>
<dbReference type="VEuPathDB" id="AmoebaDB:EHI5A_029140"/>
<dbReference type="InterPro" id="IPR056750">
    <property type="entry name" value="RRM_ESF1"/>
</dbReference>
<dbReference type="InterPro" id="IPR012580">
    <property type="entry name" value="NUC153"/>
</dbReference>
<feature type="region of interest" description="Disordered" evidence="6">
    <location>
        <begin position="1"/>
        <end position="34"/>
    </location>
</feature>
<gene>
    <name evidence="9" type="ORF">CL6EHI_097980</name>
</gene>
<feature type="compositionally biased region" description="Basic and acidic residues" evidence="6">
    <location>
        <begin position="455"/>
        <end position="465"/>
    </location>
</feature>
<feature type="compositionally biased region" description="Basic and acidic residues" evidence="6">
    <location>
        <begin position="10"/>
        <end position="26"/>
    </location>
</feature>
<comment type="caution">
    <text evidence="9">The sequence shown here is derived from an EMBL/GenBank/DDBJ whole genome shotgun (WGS) entry which is preliminary data.</text>
</comment>
<dbReference type="OMA" id="YEMEMSW"/>
<reference evidence="9 10" key="1">
    <citation type="submission" date="2016-05" db="EMBL/GenBank/DDBJ databases">
        <title>First whole genome sequencing of Entamoeba histolytica HM1:IMSS-clone-6.</title>
        <authorList>
            <person name="Mukherjee Avik.K."/>
            <person name="Izumyama S."/>
            <person name="Nakada-Tsukui K."/>
            <person name="Nozaki T."/>
        </authorList>
    </citation>
    <scope>NUCLEOTIDE SEQUENCE [LARGE SCALE GENOMIC DNA]</scope>
    <source>
        <strain evidence="9 10">HM1:IMSS clone 6</strain>
    </source>
</reference>
<dbReference type="VEuPathDB" id="AmoebaDB:EHI_097980"/>
<dbReference type="GO" id="GO:0003723">
    <property type="term" value="F:RNA binding"/>
    <property type="evidence" value="ECO:0007669"/>
    <property type="project" value="TreeGrafter"/>
</dbReference>
<dbReference type="PANTHER" id="PTHR12202">
    <property type="entry name" value="ESF1 HOMOLOG"/>
    <property type="match status" value="1"/>
</dbReference>
<dbReference type="PANTHER" id="PTHR12202:SF0">
    <property type="entry name" value="ESF1 HOMOLOG"/>
    <property type="match status" value="1"/>
</dbReference>
<evidence type="ECO:0000259" key="7">
    <source>
        <dbReference type="Pfam" id="PF08159"/>
    </source>
</evidence>
<feature type="domain" description="ESF1 RRM" evidence="8">
    <location>
        <begin position="128"/>
        <end position="194"/>
    </location>
</feature>
<comment type="similarity">
    <text evidence="2">Belongs to the ESF1 family.</text>
</comment>
<evidence type="ECO:0000259" key="8">
    <source>
        <dbReference type="Pfam" id="PF25121"/>
    </source>
</evidence>
<sequence length="569" mass="66680">MSGKGSGKKGQSEKKPDSRFKKDARFKNFSKGKKTKLDPRFKEALKSNLFHEDAQIDKYGRNVEQEDHLKALKKEFDIEDDNLDVKTLEKLVEEEENQQSDEEANIQLEEGVQKEFEEQEQIPCGDATKRIAIVNCDWENTSARDLFALLSVCVPNGGKLESVSIYPSQFGAERMKQEEVEGMPKYLWKQGVEDTVEIIEDKKLTDPNWIPTFTVVSDDKLEEENPELVVDEKEEEAIEEEDNDEDLGLKPVTKEIKTAQKAEVVPVDLLDPEKIYQYEQDKLKYYFAVAVFDSIETANEVYNAVDGEELEFCEQTLDLRFVPDDTEFPYKAVDVCTTYEKVISRDGRAKSNKIKLTWDTNEQKRNSALKKNWMEMEEEDLVKNEEAYKEFMEHSSDYEDEEHPKEESDKIRQKYAILLGEDEVGEDEMKEGDMVMTYTTDEVASTEKKTKKKDKKEEEKKKEELELLMMDDINENREKKMKRTLGEDEEDKEIKTRKERRKEGKKKSKKEKMDKDFKIDVEDDRFKKVLDSHDFDIDPTNPEFVATRGMKQLLKDKHKRFEKEMRAKK</sequence>
<dbReference type="Proteomes" id="UP000078387">
    <property type="component" value="Unassembled WGS sequence"/>
</dbReference>
<evidence type="ECO:0000256" key="5">
    <source>
        <dbReference type="SAM" id="Coils"/>
    </source>
</evidence>
<evidence type="ECO:0000256" key="3">
    <source>
        <dbReference type="ARBA" id="ARBA00023054"/>
    </source>
</evidence>
<feature type="compositionally biased region" description="Basic residues" evidence="6">
    <location>
        <begin position="495"/>
        <end position="510"/>
    </location>
</feature>
<dbReference type="InterPro" id="IPR039754">
    <property type="entry name" value="Esf1"/>
</dbReference>
<evidence type="ECO:0000313" key="9">
    <source>
        <dbReference type="EMBL" id="GAT96180.1"/>
    </source>
</evidence>
<evidence type="ECO:0000256" key="6">
    <source>
        <dbReference type="SAM" id="MobiDB-lite"/>
    </source>
</evidence>
<dbReference type="GO" id="GO:0005730">
    <property type="term" value="C:nucleolus"/>
    <property type="evidence" value="ECO:0007669"/>
    <property type="project" value="UniProtKB-SubCell"/>
</dbReference>
<protein>
    <submittedName>
        <fullName evidence="9">Nuc153 domain-containing protein</fullName>
    </submittedName>
</protein>
<name>A0A5K1UMC1_ENTHI</name>
<dbReference type="EMBL" id="BDEQ01000001">
    <property type="protein sequence ID" value="GAT96180.1"/>
    <property type="molecule type" value="Genomic_DNA"/>
</dbReference>
<proteinExistence type="inferred from homology"/>
<dbReference type="Pfam" id="PF08159">
    <property type="entry name" value="NUC153"/>
    <property type="match status" value="1"/>
</dbReference>
<keyword evidence="3 5" id="KW-0175">Coiled coil</keyword>
<dbReference type="GO" id="GO:0006364">
    <property type="term" value="P:rRNA processing"/>
    <property type="evidence" value="ECO:0007669"/>
    <property type="project" value="InterPro"/>
</dbReference>
<feature type="domain" description="NUC153" evidence="7">
    <location>
        <begin position="523"/>
        <end position="551"/>
    </location>
</feature>
<evidence type="ECO:0000256" key="4">
    <source>
        <dbReference type="ARBA" id="ARBA00023242"/>
    </source>
</evidence>
<dbReference type="VEuPathDB" id="AmoebaDB:EHI8A_014640"/>
<feature type="region of interest" description="Disordered" evidence="6">
    <location>
        <begin position="438"/>
        <end position="514"/>
    </location>
</feature>
<feature type="domain" description="ESF1 RRM" evidence="8">
    <location>
        <begin position="264"/>
        <end position="337"/>
    </location>
</feature>
<keyword evidence="4" id="KW-0539">Nucleus</keyword>
<feature type="coiled-coil region" evidence="5">
    <location>
        <begin position="78"/>
        <end position="105"/>
    </location>
</feature>
<evidence type="ECO:0000256" key="1">
    <source>
        <dbReference type="ARBA" id="ARBA00004604"/>
    </source>
</evidence>
<dbReference type="VEuPathDB" id="AmoebaDB:EHI7A_013470"/>
<organism evidence="9 10">
    <name type="scientific">Entamoeba histolytica</name>
    <dbReference type="NCBI Taxonomy" id="5759"/>
    <lineage>
        <taxon>Eukaryota</taxon>
        <taxon>Amoebozoa</taxon>
        <taxon>Evosea</taxon>
        <taxon>Archamoebae</taxon>
        <taxon>Mastigamoebida</taxon>
        <taxon>Entamoebidae</taxon>
        <taxon>Entamoeba</taxon>
    </lineage>
</organism>
<dbReference type="AlphaFoldDB" id="A0A5K1UMC1"/>
<dbReference type="Pfam" id="PF25121">
    <property type="entry name" value="RRM_ESF1"/>
    <property type="match status" value="2"/>
</dbReference>